<evidence type="ECO:0000313" key="3">
    <source>
        <dbReference type="Proteomes" id="UP000805614"/>
    </source>
</evidence>
<dbReference type="EMBL" id="JABVEC010000011">
    <property type="protein sequence ID" value="MBC6467076.1"/>
    <property type="molecule type" value="Genomic_DNA"/>
</dbReference>
<sequence>MLLDDIPSAGVIKKSHAERLTLPAEATSAATLAVIARISRALRARGAVVVVYPAWRPDTGIRLVRLARSVLRTDRVAGIPLQLPPLAFSLVADQLAYLSGYVKPGVLASMAVRLSQEVFAGAWVNSVARLEHIETGIGEHLSSYLPGTDFMVSAAPRPHVHRISSSHPVAPISHRPMDPIFVIAAHQGGDVDWVKERFKAEIGARSLSLVAEQPLSADFWRAKKYVEFVAFSGHPRALQTILRATPTRRCTWCGEPTGLETCLFCGMTQRAPTRPPPPAPQASDQPSHRARSIVPSDPSIQSKAGSPQSRPPRPASAQPSPPAPAPPRAAAPPRAVPARSRALQPEHAASAQRQGQPERRAGRPAAGHQSAPGSAAARPPSRTDDIEFPPARAR</sequence>
<feature type="compositionally biased region" description="Low complexity" evidence="1">
    <location>
        <begin position="331"/>
        <end position="342"/>
    </location>
</feature>
<feature type="compositionally biased region" description="Low complexity" evidence="1">
    <location>
        <begin position="370"/>
        <end position="380"/>
    </location>
</feature>
<evidence type="ECO:0000256" key="1">
    <source>
        <dbReference type="SAM" id="MobiDB-lite"/>
    </source>
</evidence>
<dbReference type="Proteomes" id="UP000805614">
    <property type="component" value="Unassembled WGS sequence"/>
</dbReference>
<feature type="region of interest" description="Disordered" evidence="1">
    <location>
        <begin position="271"/>
        <end position="394"/>
    </location>
</feature>
<comment type="caution">
    <text evidence="2">The sequence shown here is derived from an EMBL/GenBank/DDBJ whole genome shotgun (WGS) entry which is preliminary data.</text>
</comment>
<proteinExistence type="predicted"/>
<organism evidence="2 3">
    <name type="scientific">Actinomadura alba</name>
    <dbReference type="NCBI Taxonomy" id="406431"/>
    <lineage>
        <taxon>Bacteria</taxon>
        <taxon>Bacillati</taxon>
        <taxon>Actinomycetota</taxon>
        <taxon>Actinomycetes</taxon>
        <taxon>Streptosporangiales</taxon>
        <taxon>Thermomonosporaceae</taxon>
        <taxon>Actinomadura</taxon>
    </lineage>
</organism>
<accession>A0ABR7LQI3</accession>
<keyword evidence="3" id="KW-1185">Reference proteome</keyword>
<gene>
    <name evidence="2" type="ORF">HKK74_16420</name>
</gene>
<dbReference type="RefSeq" id="WP_187244091.1">
    <property type="nucleotide sequence ID" value="NZ_BAAAOK010000004.1"/>
</dbReference>
<evidence type="ECO:0000313" key="2">
    <source>
        <dbReference type="EMBL" id="MBC6467076.1"/>
    </source>
</evidence>
<protein>
    <submittedName>
        <fullName evidence="2">Uncharacterized protein</fullName>
    </submittedName>
</protein>
<feature type="compositionally biased region" description="Pro residues" evidence="1">
    <location>
        <begin position="309"/>
        <end position="330"/>
    </location>
</feature>
<reference evidence="2 3" key="1">
    <citation type="submission" date="2020-06" db="EMBL/GenBank/DDBJ databases">
        <title>Actinomadura xiongansis sp. nov., isolated from soil of Baiyangdian.</title>
        <authorList>
            <person name="Zhang X."/>
        </authorList>
    </citation>
    <scope>NUCLEOTIDE SEQUENCE [LARGE SCALE GENOMIC DNA]</scope>
    <source>
        <strain evidence="2 3">HBUM206468</strain>
    </source>
</reference>
<name>A0ABR7LQI3_9ACTN</name>